<evidence type="ECO:0000256" key="2">
    <source>
        <dbReference type="ARBA" id="ARBA00023002"/>
    </source>
</evidence>
<dbReference type="InterPro" id="IPR016163">
    <property type="entry name" value="Ald_DH_C"/>
</dbReference>
<dbReference type="PROSITE" id="PS00687">
    <property type="entry name" value="ALDEHYDE_DEHYDR_GLU"/>
    <property type="match status" value="1"/>
</dbReference>
<feature type="domain" description="Aldehyde dehydrogenase" evidence="5">
    <location>
        <begin position="28"/>
        <end position="478"/>
    </location>
</feature>
<dbReference type="InterPro" id="IPR016161">
    <property type="entry name" value="Ald_DH/histidinol_DH"/>
</dbReference>
<dbReference type="EMBL" id="JBHSLD010000014">
    <property type="protein sequence ID" value="MFC5382107.1"/>
    <property type="molecule type" value="Genomic_DNA"/>
</dbReference>
<sequence>MVSRSEAQSPADVEDVLCLVAGSWSTGEWVERTSPCAGRVVSRTAQADPRAARTALAYAAEGASVVAAMSPAARAGVLDRAAGLLLRDRDEVARLLALELGKPVKDGRGEVLRAADTLSVAAAEARRIGGEVLPTAGWERGVGTTAMTYRAPVGVVLVITPFNAPVNLLAHKLAASFAAGNTTIVKPPPQAPASSTALVRVLLEAGMPVEAVQVLHGGAEVAELLTGAPEVAAISFTGSAATGHAVARSGAGKRLVLELGGNAATIVCEDADVAAAATMTARTGYSNSGQSCISVQRVYVHRSLVADFSRLLADEVDRLVVGDPLEETTDVGSMVDEAAASRVQAWAHEAQQGGATLLRGGGRDGATLHPTVVVDPPPGATIVREEVFGAAVVVLPYDDFDAVIDECNRSRYGLQAGLFTRDLHRVMTAWRRLEVGAVVVGGTSNFRLDHVPFGGVKDSGIGRESPRWMVDDYTHVKTLLLRDLSLWGTGTAPVTTVPAVPADAAPQEDNE</sequence>
<dbReference type="InterPro" id="IPR016162">
    <property type="entry name" value="Ald_DH_N"/>
</dbReference>
<dbReference type="InterPro" id="IPR029510">
    <property type="entry name" value="Ald_DH_CS_GLU"/>
</dbReference>
<dbReference type="InterPro" id="IPR015590">
    <property type="entry name" value="Aldehyde_DH_dom"/>
</dbReference>
<proteinExistence type="inferred from homology"/>
<evidence type="ECO:0000256" key="1">
    <source>
        <dbReference type="ARBA" id="ARBA00009986"/>
    </source>
</evidence>
<dbReference type="PANTHER" id="PTHR42991">
    <property type="entry name" value="ALDEHYDE DEHYDROGENASE"/>
    <property type="match status" value="1"/>
</dbReference>
<dbReference type="InterPro" id="IPR051020">
    <property type="entry name" value="ALDH-related_metabolic_enz"/>
</dbReference>
<name>A0ABW0GQ27_9MICO</name>
<evidence type="ECO:0000256" key="4">
    <source>
        <dbReference type="RuleBase" id="RU003345"/>
    </source>
</evidence>
<keyword evidence="2 4" id="KW-0560">Oxidoreductase</keyword>
<comment type="similarity">
    <text evidence="1 4">Belongs to the aldehyde dehydrogenase family.</text>
</comment>
<reference evidence="7" key="1">
    <citation type="journal article" date="2019" name="Int. J. Syst. Evol. Microbiol.">
        <title>The Global Catalogue of Microorganisms (GCM) 10K type strain sequencing project: providing services to taxonomists for standard genome sequencing and annotation.</title>
        <authorList>
            <consortium name="The Broad Institute Genomics Platform"/>
            <consortium name="The Broad Institute Genome Sequencing Center for Infectious Disease"/>
            <person name="Wu L."/>
            <person name="Ma J."/>
        </authorList>
    </citation>
    <scope>NUCLEOTIDE SEQUENCE [LARGE SCALE GENOMIC DNA]</scope>
    <source>
        <strain evidence="7">CCUG 43114</strain>
    </source>
</reference>
<evidence type="ECO:0000313" key="6">
    <source>
        <dbReference type="EMBL" id="MFC5382107.1"/>
    </source>
</evidence>
<protein>
    <submittedName>
        <fullName evidence="6">Aldehyde dehydrogenase family protein</fullName>
    </submittedName>
</protein>
<organism evidence="6 7">
    <name type="scientific">Aquipuribacter nitratireducens</name>
    <dbReference type="NCBI Taxonomy" id="650104"/>
    <lineage>
        <taxon>Bacteria</taxon>
        <taxon>Bacillati</taxon>
        <taxon>Actinomycetota</taxon>
        <taxon>Actinomycetes</taxon>
        <taxon>Micrococcales</taxon>
        <taxon>Intrasporangiaceae</taxon>
        <taxon>Aquipuribacter</taxon>
    </lineage>
</organism>
<gene>
    <name evidence="6" type="ORF">ACFPJ6_15155</name>
</gene>
<dbReference type="Proteomes" id="UP001596122">
    <property type="component" value="Unassembled WGS sequence"/>
</dbReference>
<keyword evidence="7" id="KW-1185">Reference proteome</keyword>
<dbReference type="Gene3D" id="3.40.309.10">
    <property type="entry name" value="Aldehyde Dehydrogenase, Chain A, domain 2"/>
    <property type="match status" value="1"/>
</dbReference>
<evidence type="ECO:0000259" key="5">
    <source>
        <dbReference type="Pfam" id="PF00171"/>
    </source>
</evidence>
<evidence type="ECO:0000313" key="7">
    <source>
        <dbReference type="Proteomes" id="UP001596122"/>
    </source>
</evidence>
<dbReference type="SUPFAM" id="SSF53720">
    <property type="entry name" value="ALDH-like"/>
    <property type="match status" value="1"/>
</dbReference>
<dbReference type="Pfam" id="PF00171">
    <property type="entry name" value="Aldedh"/>
    <property type="match status" value="1"/>
</dbReference>
<accession>A0ABW0GQ27</accession>
<comment type="caution">
    <text evidence="6">The sequence shown here is derived from an EMBL/GenBank/DDBJ whole genome shotgun (WGS) entry which is preliminary data.</text>
</comment>
<dbReference type="Gene3D" id="3.40.605.10">
    <property type="entry name" value="Aldehyde Dehydrogenase, Chain A, domain 1"/>
    <property type="match status" value="1"/>
</dbReference>
<evidence type="ECO:0000256" key="3">
    <source>
        <dbReference type="PROSITE-ProRule" id="PRU10007"/>
    </source>
</evidence>
<dbReference type="PANTHER" id="PTHR42991:SF1">
    <property type="entry name" value="ALDEHYDE DEHYDROGENASE"/>
    <property type="match status" value="1"/>
</dbReference>
<feature type="active site" evidence="3">
    <location>
        <position position="258"/>
    </location>
</feature>
<dbReference type="RefSeq" id="WP_340269780.1">
    <property type="nucleotide sequence ID" value="NZ_JBBEOG010000005.1"/>
</dbReference>